<dbReference type="Gene3D" id="1.10.10.60">
    <property type="entry name" value="Homeodomain-like"/>
    <property type="match status" value="2"/>
</dbReference>
<reference evidence="6 7" key="1">
    <citation type="journal article" date="2013" name="Antonie Van Leeuwenhoek">
        <title>Echinimonas agarilytica gen. nov., sp. nov., a new gammaproteobacterium isolated from the sea urchin Strongylocentrotus intermedius.</title>
        <authorList>
            <person name="Nedashkovskaya O.I."/>
            <person name="Stenkova A.M."/>
            <person name="Zhukova N.V."/>
            <person name="Van Trappen S."/>
            <person name="Lee J.S."/>
            <person name="Kim S.B."/>
        </authorList>
    </citation>
    <scope>NUCLEOTIDE SEQUENCE [LARGE SCALE GENOMIC DNA]</scope>
    <source>
        <strain evidence="6 7">KMM 6351</strain>
    </source>
</reference>
<dbReference type="PROSITE" id="PS01124">
    <property type="entry name" value="HTH_ARAC_FAMILY_2"/>
    <property type="match status" value="1"/>
</dbReference>
<keyword evidence="3" id="KW-0804">Transcription</keyword>
<keyword evidence="4" id="KW-0472">Membrane</keyword>
<keyword evidence="4" id="KW-0812">Transmembrane</keyword>
<evidence type="ECO:0000256" key="2">
    <source>
        <dbReference type="ARBA" id="ARBA00023125"/>
    </source>
</evidence>
<gene>
    <name evidence="6" type="ORF">NAF29_04670</name>
</gene>
<keyword evidence="4" id="KW-1133">Transmembrane helix</keyword>
<feature type="transmembrane region" description="Helical" evidence="4">
    <location>
        <begin position="42"/>
        <end position="63"/>
    </location>
</feature>
<protein>
    <submittedName>
        <fullName evidence="6">AraC family transcriptional regulator</fullName>
    </submittedName>
</protein>
<dbReference type="InterPro" id="IPR018060">
    <property type="entry name" value="HTH_AraC"/>
</dbReference>
<feature type="transmembrane region" description="Helical" evidence="4">
    <location>
        <begin position="75"/>
        <end position="95"/>
    </location>
</feature>
<dbReference type="PANTHER" id="PTHR43280">
    <property type="entry name" value="ARAC-FAMILY TRANSCRIPTIONAL REGULATOR"/>
    <property type="match status" value="1"/>
</dbReference>
<evidence type="ECO:0000313" key="6">
    <source>
        <dbReference type="EMBL" id="MCM2678969.1"/>
    </source>
</evidence>
<proteinExistence type="predicted"/>
<name>A0AA42B6P3_9GAMM</name>
<feature type="domain" description="HTH araC/xylS-type" evidence="5">
    <location>
        <begin position="379"/>
        <end position="475"/>
    </location>
</feature>
<dbReference type="Pfam" id="PF12833">
    <property type="entry name" value="HTH_18"/>
    <property type="match status" value="1"/>
</dbReference>
<keyword evidence="2" id="KW-0238">DNA-binding</keyword>
<organism evidence="6 7">
    <name type="scientific">Echinimonas agarilytica</name>
    <dbReference type="NCBI Taxonomy" id="1215918"/>
    <lineage>
        <taxon>Bacteria</taxon>
        <taxon>Pseudomonadati</taxon>
        <taxon>Pseudomonadota</taxon>
        <taxon>Gammaproteobacteria</taxon>
        <taxon>Alteromonadales</taxon>
        <taxon>Echinimonadaceae</taxon>
        <taxon>Echinimonas</taxon>
    </lineage>
</organism>
<dbReference type="AlphaFoldDB" id="A0AA42B6P3"/>
<evidence type="ECO:0000256" key="3">
    <source>
        <dbReference type="ARBA" id="ARBA00023163"/>
    </source>
</evidence>
<dbReference type="SMART" id="SM00342">
    <property type="entry name" value="HTH_ARAC"/>
    <property type="match status" value="1"/>
</dbReference>
<evidence type="ECO:0000313" key="7">
    <source>
        <dbReference type="Proteomes" id="UP001165393"/>
    </source>
</evidence>
<keyword evidence="1" id="KW-0805">Transcription regulation</keyword>
<sequence>MNDIALNWDVFLRAVVPFASANIFAMVLVYFFIVRGRFGRTFALYATFLICFILFLLGPTLNLTPLGESKRWFDIFRNIVLFSIGTPSLLLALLIQSRVKITRTIAFPSVLLGISWSVLFVLATPLYHYQSHEIPWLFQLHNISDRTVHSAQVLLVSLQLLLPSLWLIKRNAVPQVNTYLYGVVAFCLAIGIGSNLNHWGLYYGGCSLTAIIWAWAVYQDIQLLNDKVKLHSEHQNNLAIAQYSAPKNVGFANYYPVKFNESYPFREREALLQAVQTGSAGIIHSRVTELADTLEKFTSGDLATYQIRAKEILFMMVDAVIFNSGSAAERIERLEQKRISISEAQTIHAISEILLVEAAHLTESFRSEPNAGAEKVLVDRIKSYILTHYHEDVSIRDVVEEMSASRSHLMKIFKNVTSQTINQYLVEVRINKAKDILLSKSVTDTAFEVGFNNSTYFSTVFKKHTGHTPKEYQLQAKTSGNSLH</sequence>
<evidence type="ECO:0000256" key="4">
    <source>
        <dbReference type="SAM" id="Phobius"/>
    </source>
</evidence>
<keyword evidence="7" id="KW-1185">Reference proteome</keyword>
<evidence type="ECO:0000256" key="1">
    <source>
        <dbReference type="ARBA" id="ARBA00023015"/>
    </source>
</evidence>
<dbReference type="PRINTS" id="PR00032">
    <property type="entry name" value="HTHARAC"/>
</dbReference>
<dbReference type="SUPFAM" id="SSF46689">
    <property type="entry name" value="Homeodomain-like"/>
    <property type="match status" value="2"/>
</dbReference>
<dbReference type="GO" id="GO:0043565">
    <property type="term" value="F:sequence-specific DNA binding"/>
    <property type="evidence" value="ECO:0007669"/>
    <property type="project" value="InterPro"/>
</dbReference>
<accession>A0AA42B6P3</accession>
<dbReference type="InterPro" id="IPR018062">
    <property type="entry name" value="HTH_AraC-typ_CS"/>
</dbReference>
<dbReference type="EMBL" id="JAMQGP010000002">
    <property type="protein sequence ID" value="MCM2678969.1"/>
    <property type="molecule type" value="Genomic_DNA"/>
</dbReference>
<dbReference type="RefSeq" id="WP_251260339.1">
    <property type="nucleotide sequence ID" value="NZ_JAMQGP010000002.1"/>
</dbReference>
<feature type="transmembrane region" description="Helical" evidence="4">
    <location>
        <begin position="178"/>
        <end position="194"/>
    </location>
</feature>
<dbReference type="PROSITE" id="PS00041">
    <property type="entry name" value="HTH_ARAC_FAMILY_1"/>
    <property type="match status" value="1"/>
</dbReference>
<feature type="transmembrane region" description="Helical" evidence="4">
    <location>
        <begin position="107"/>
        <end position="127"/>
    </location>
</feature>
<dbReference type="InterPro" id="IPR020449">
    <property type="entry name" value="Tscrpt_reg_AraC-type_HTH"/>
</dbReference>
<dbReference type="InterPro" id="IPR009057">
    <property type="entry name" value="Homeodomain-like_sf"/>
</dbReference>
<feature type="transmembrane region" description="Helical" evidence="4">
    <location>
        <begin position="12"/>
        <end position="33"/>
    </location>
</feature>
<dbReference type="Proteomes" id="UP001165393">
    <property type="component" value="Unassembled WGS sequence"/>
</dbReference>
<dbReference type="GO" id="GO:0003700">
    <property type="term" value="F:DNA-binding transcription factor activity"/>
    <property type="evidence" value="ECO:0007669"/>
    <property type="project" value="InterPro"/>
</dbReference>
<dbReference type="PANTHER" id="PTHR43280:SF2">
    <property type="entry name" value="HTH-TYPE TRANSCRIPTIONAL REGULATOR EXSA"/>
    <property type="match status" value="1"/>
</dbReference>
<evidence type="ECO:0000259" key="5">
    <source>
        <dbReference type="PROSITE" id="PS01124"/>
    </source>
</evidence>
<feature type="transmembrane region" description="Helical" evidence="4">
    <location>
        <begin position="147"/>
        <end position="166"/>
    </location>
</feature>
<comment type="caution">
    <text evidence="6">The sequence shown here is derived from an EMBL/GenBank/DDBJ whole genome shotgun (WGS) entry which is preliminary data.</text>
</comment>